<dbReference type="AlphaFoldDB" id="A0A016T1C4"/>
<dbReference type="Gene3D" id="1.20.1270.60">
    <property type="entry name" value="Arfaptin homology (AH) domain/BAR domain"/>
    <property type="match status" value="1"/>
</dbReference>
<dbReference type="PANTHER" id="PTHR15228:SF25">
    <property type="entry name" value="F-BAR DOMAIN-CONTAINING PROTEIN"/>
    <property type="match status" value="1"/>
</dbReference>
<evidence type="ECO:0000256" key="3">
    <source>
        <dbReference type="PROSITE-ProRule" id="PRU01077"/>
    </source>
</evidence>
<sequence>MRYFLDHRHVPTKNWDLFIHEGTNLDGESMCVSVHAALEMVSESMRDLFKHSQFKTNQVILPSLQLVQSVKDLKFDSATVDTTRVHNVIDQLESAVLNTIINSHVIQPSPARYFTLGRRPKPSSTEVYTTCQRAATLQRRHSTYQDIDGNDEHSQLMDLDRILNDRIDGLEIAFERTKAWSTYSKDLLSYIRSRLQLEQDHARRVTALVEACRRDIAKPFMPLRDVFESSFDSDIDLVGRTKETTDHLKARVVEALDARRKEHDIQRGALKLEWTKMTKSLHDCEDMVEKCRVTLKLREESLRKARENALRSESINISPSMSTDPMKRRREMEKKKRIEEEAVIKKVEAEKQLAVCSAELRRKRKELECAKERIVEKLRELVFQCDQTTKACASHYFKRCSHTQELTFIF</sequence>
<dbReference type="InterPro" id="IPR051025">
    <property type="entry name" value="RhoGAP"/>
</dbReference>
<dbReference type="EMBL" id="JARK01001485">
    <property type="protein sequence ID" value="EYB96515.1"/>
    <property type="molecule type" value="Genomic_DNA"/>
</dbReference>
<name>A0A016T1C4_9BILA</name>
<gene>
    <name evidence="6" type="primary">Acey_s0149.g2684</name>
    <name evidence="6" type="ORF">Y032_0149g2684</name>
</gene>
<reference evidence="7" key="1">
    <citation type="journal article" date="2015" name="Nat. Genet.">
        <title>The genome and transcriptome of the zoonotic hookworm Ancylostoma ceylanicum identify infection-specific gene families.</title>
        <authorList>
            <person name="Schwarz E.M."/>
            <person name="Hu Y."/>
            <person name="Antoshechkin I."/>
            <person name="Miller M.M."/>
            <person name="Sternberg P.W."/>
            <person name="Aroian R.V."/>
        </authorList>
    </citation>
    <scope>NUCLEOTIDE SEQUENCE</scope>
    <source>
        <strain evidence="7">HY135</strain>
    </source>
</reference>
<accession>A0A016T1C4</accession>
<feature type="coiled-coil region" evidence="4">
    <location>
        <begin position="346"/>
        <end position="380"/>
    </location>
</feature>
<evidence type="ECO:0000259" key="5">
    <source>
        <dbReference type="PROSITE" id="PS51741"/>
    </source>
</evidence>
<dbReference type="GO" id="GO:0051056">
    <property type="term" value="P:regulation of small GTPase mediated signal transduction"/>
    <property type="evidence" value="ECO:0007669"/>
    <property type="project" value="UniProtKB-ARBA"/>
</dbReference>
<proteinExistence type="predicted"/>
<evidence type="ECO:0000256" key="4">
    <source>
        <dbReference type="SAM" id="Coils"/>
    </source>
</evidence>
<keyword evidence="7" id="KW-1185">Reference proteome</keyword>
<comment type="caution">
    <text evidence="6">The sequence shown here is derived from an EMBL/GenBank/DDBJ whole genome shotgun (WGS) entry which is preliminary data.</text>
</comment>
<dbReference type="OrthoDB" id="5823445at2759"/>
<dbReference type="InterPro" id="IPR001060">
    <property type="entry name" value="FCH_dom"/>
</dbReference>
<feature type="domain" description="F-BAR" evidence="5">
    <location>
        <begin position="157"/>
        <end position="410"/>
    </location>
</feature>
<evidence type="ECO:0000313" key="7">
    <source>
        <dbReference type="Proteomes" id="UP000024635"/>
    </source>
</evidence>
<dbReference type="SMART" id="SM00055">
    <property type="entry name" value="FCH"/>
    <property type="match status" value="1"/>
</dbReference>
<evidence type="ECO:0000256" key="1">
    <source>
        <dbReference type="ARBA" id="ARBA00022468"/>
    </source>
</evidence>
<dbReference type="GO" id="GO:0005096">
    <property type="term" value="F:GTPase activator activity"/>
    <property type="evidence" value="ECO:0007669"/>
    <property type="project" value="UniProtKB-KW"/>
</dbReference>
<dbReference type="PROSITE" id="PS51741">
    <property type="entry name" value="F_BAR"/>
    <property type="match status" value="1"/>
</dbReference>
<dbReference type="PANTHER" id="PTHR15228">
    <property type="entry name" value="SPERMATHECAL PHYSIOLOGY VARIANT"/>
    <property type="match status" value="1"/>
</dbReference>
<evidence type="ECO:0000256" key="2">
    <source>
        <dbReference type="ARBA" id="ARBA00023054"/>
    </source>
</evidence>
<dbReference type="SUPFAM" id="SSF103657">
    <property type="entry name" value="BAR/IMD domain-like"/>
    <property type="match status" value="1"/>
</dbReference>
<organism evidence="6 7">
    <name type="scientific">Ancylostoma ceylanicum</name>
    <dbReference type="NCBI Taxonomy" id="53326"/>
    <lineage>
        <taxon>Eukaryota</taxon>
        <taxon>Metazoa</taxon>
        <taxon>Ecdysozoa</taxon>
        <taxon>Nematoda</taxon>
        <taxon>Chromadorea</taxon>
        <taxon>Rhabditida</taxon>
        <taxon>Rhabditina</taxon>
        <taxon>Rhabditomorpha</taxon>
        <taxon>Strongyloidea</taxon>
        <taxon>Ancylostomatidae</taxon>
        <taxon>Ancylostomatinae</taxon>
        <taxon>Ancylostoma</taxon>
    </lineage>
</organism>
<keyword evidence="2 3" id="KW-0175">Coiled coil</keyword>
<dbReference type="Proteomes" id="UP000024635">
    <property type="component" value="Unassembled WGS sequence"/>
</dbReference>
<evidence type="ECO:0000313" key="6">
    <source>
        <dbReference type="EMBL" id="EYB96515.1"/>
    </source>
</evidence>
<dbReference type="InterPro" id="IPR031160">
    <property type="entry name" value="F_BAR_dom"/>
</dbReference>
<protein>
    <recommendedName>
        <fullName evidence="5">F-BAR domain-containing protein</fullName>
    </recommendedName>
</protein>
<dbReference type="Pfam" id="PF22699">
    <property type="entry name" value="GMIP-like_FCH"/>
    <property type="match status" value="1"/>
</dbReference>
<dbReference type="InterPro" id="IPR054713">
    <property type="entry name" value="GMIP/FCHO2-like_FCH"/>
</dbReference>
<keyword evidence="1" id="KW-0343">GTPase activation</keyword>
<dbReference type="InterPro" id="IPR027267">
    <property type="entry name" value="AH/BAR_dom_sf"/>
</dbReference>